<gene>
    <name evidence="2" type="ORF">ALEPTO_LOCUS13478</name>
</gene>
<dbReference type="AlphaFoldDB" id="A0A9N9J1Z2"/>
<protein>
    <submittedName>
        <fullName evidence="2">4338_t:CDS:1</fullName>
    </submittedName>
</protein>
<feature type="compositionally biased region" description="Basic and acidic residues" evidence="1">
    <location>
        <begin position="1"/>
        <end position="10"/>
    </location>
</feature>
<evidence type="ECO:0000313" key="3">
    <source>
        <dbReference type="Proteomes" id="UP000789508"/>
    </source>
</evidence>
<sequence>MEISHDKSQDEETNNMKITHEEHHKEETVTIPITTKKENQQKENGQASPFSEEELSTRDELALDTLLSKSVNTNTNGSEENVPQSDPMDEDFTTVTYKKKKDKRPRNDCKIIATRQVPYKKRRSNENSSKA</sequence>
<name>A0A9N9J1Z2_9GLOM</name>
<feature type="compositionally biased region" description="Basic and acidic residues" evidence="1">
    <location>
        <begin position="18"/>
        <end position="28"/>
    </location>
</feature>
<feature type="region of interest" description="Disordered" evidence="1">
    <location>
        <begin position="1"/>
        <end position="131"/>
    </location>
</feature>
<proteinExistence type="predicted"/>
<comment type="caution">
    <text evidence="2">The sequence shown here is derived from an EMBL/GenBank/DDBJ whole genome shotgun (WGS) entry which is preliminary data.</text>
</comment>
<evidence type="ECO:0000256" key="1">
    <source>
        <dbReference type="SAM" id="MobiDB-lite"/>
    </source>
</evidence>
<feature type="compositionally biased region" description="Polar residues" evidence="1">
    <location>
        <begin position="67"/>
        <end position="84"/>
    </location>
</feature>
<organism evidence="2 3">
    <name type="scientific">Ambispora leptoticha</name>
    <dbReference type="NCBI Taxonomy" id="144679"/>
    <lineage>
        <taxon>Eukaryota</taxon>
        <taxon>Fungi</taxon>
        <taxon>Fungi incertae sedis</taxon>
        <taxon>Mucoromycota</taxon>
        <taxon>Glomeromycotina</taxon>
        <taxon>Glomeromycetes</taxon>
        <taxon>Archaeosporales</taxon>
        <taxon>Ambisporaceae</taxon>
        <taxon>Ambispora</taxon>
    </lineage>
</organism>
<accession>A0A9N9J1Z2</accession>
<keyword evidence="3" id="KW-1185">Reference proteome</keyword>
<reference evidence="2" key="1">
    <citation type="submission" date="2021-06" db="EMBL/GenBank/DDBJ databases">
        <authorList>
            <person name="Kallberg Y."/>
            <person name="Tangrot J."/>
            <person name="Rosling A."/>
        </authorList>
    </citation>
    <scope>NUCLEOTIDE SEQUENCE</scope>
    <source>
        <strain evidence="2">FL130A</strain>
    </source>
</reference>
<feature type="non-terminal residue" evidence="2">
    <location>
        <position position="131"/>
    </location>
</feature>
<dbReference type="EMBL" id="CAJVPS010043453">
    <property type="protein sequence ID" value="CAG8755845.1"/>
    <property type="molecule type" value="Genomic_DNA"/>
</dbReference>
<evidence type="ECO:0000313" key="2">
    <source>
        <dbReference type="EMBL" id="CAG8755845.1"/>
    </source>
</evidence>
<dbReference type="Proteomes" id="UP000789508">
    <property type="component" value="Unassembled WGS sequence"/>
</dbReference>